<evidence type="ECO:0000313" key="2">
    <source>
        <dbReference type="Proteomes" id="UP001177597"/>
    </source>
</evidence>
<dbReference type="Pfam" id="PF06578">
    <property type="entry name" value="YscK"/>
    <property type="match status" value="1"/>
</dbReference>
<organism evidence="1 2">
    <name type="scientific">Arsenophonus nasoniae</name>
    <name type="common">son-killer infecting Nasonia vitripennis</name>
    <dbReference type="NCBI Taxonomy" id="638"/>
    <lineage>
        <taxon>Bacteria</taxon>
        <taxon>Pseudomonadati</taxon>
        <taxon>Pseudomonadota</taxon>
        <taxon>Gammaproteobacteria</taxon>
        <taxon>Enterobacterales</taxon>
        <taxon>Morganellaceae</taxon>
        <taxon>Arsenophonus</taxon>
    </lineage>
</organism>
<dbReference type="EMBL" id="CP123498">
    <property type="protein sequence ID" value="WGL94423.1"/>
    <property type="molecule type" value="Genomic_DNA"/>
</dbReference>
<protein>
    <submittedName>
        <fullName evidence="1">SctK family type III secretion system sorting platform protein</fullName>
    </submittedName>
</protein>
<dbReference type="RefSeq" id="WP_280628724.1">
    <property type="nucleotide sequence ID" value="NZ_CP123498.1"/>
</dbReference>
<dbReference type="InterPro" id="IPR009510">
    <property type="entry name" value="T3SS_K"/>
</dbReference>
<gene>
    <name evidence="1" type="ORF">QE207_11915</name>
</gene>
<dbReference type="Proteomes" id="UP001177597">
    <property type="component" value="Chromosome"/>
</dbReference>
<sequence length="205" mass="24493">MLTLFQLQYCPALYINIENFPNLWQKTLQYLPHWRHSKNINKIIFKHYKLTNNIIKIEKSENIALFPEYEFNQILALLGIMLHIKSLSHCINSKQIGLIINEIGKEKYRFCLANANFIIGNWPEGWQQKLPLEMHIDYFRQVGLNFWLETINQNNVDLIKRLKLRLPKKKIEKNITLSDKYKPVAEILCQKITKEINLQCYHLLK</sequence>
<accession>A0AA95GCA9</accession>
<reference evidence="1" key="1">
    <citation type="submission" date="2023-04" db="EMBL/GenBank/DDBJ databases">
        <title>Genome dynamics across the evolutionary transition to endosymbiosis.</title>
        <authorList>
            <person name="Siozios S."/>
            <person name="Nadal-Jimenez P."/>
            <person name="Azagi T."/>
            <person name="Sprong H."/>
            <person name="Frost C.L."/>
            <person name="Parratt S.R."/>
            <person name="Taylor G."/>
            <person name="Brettell L."/>
            <person name="Lew K.C."/>
            <person name="Croft L."/>
            <person name="King K.C."/>
            <person name="Brockhurst M.A."/>
            <person name="Hypsa V."/>
            <person name="Novakova E."/>
            <person name="Darby A.C."/>
            <person name="Hurst G.D.D."/>
        </authorList>
    </citation>
    <scope>NUCLEOTIDE SEQUENCE</scope>
    <source>
        <strain evidence="1">AIh</strain>
    </source>
</reference>
<dbReference type="AlphaFoldDB" id="A0AA95GCA9"/>
<proteinExistence type="predicted"/>
<evidence type="ECO:0000313" key="1">
    <source>
        <dbReference type="EMBL" id="WGL94423.1"/>
    </source>
</evidence>
<name>A0AA95GCA9_9GAMM</name>